<dbReference type="CDD" id="cd16380">
    <property type="entry name" value="YitT_C"/>
    <property type="match status" value="1"/>
</dbReference>
<feature type="domain" description="DUF2179" evidence="7">
    <location>
        <begin position="218"/>
        <end position="272"/>
    </location>
</feature>
<dbReference type="GO" id="GO:0005886">
    <property type="term" value="C:plasma membrane"/>
    <property type="evidence" value="ECO:0007669"/>
    <property type="project" value="UniProtKB-SubCell"/>
</dbReference>
<dbReference type="PANTHER" id="PTHR33545:SF9">
    <property type="entry name" value="UPF0750 MEMBRANE PROTEIN YITE"/>
    <property type="match status" value="1"/>
</dbReference>
<feature type="transmembrane region" description="Helical" evidence="6">
    <location>
        <begin position="78"/>
        <end position="99"/>
    </location>
</feature>
<keyword evidence="2" id="KW-1003">Cell membrane</keyword>
<evidence type="ECO:0000259" key="7">
    <source>
        <dbReference type="Pfam" id="PF10035"/>
    </source>
</evidence>
<dbReference type="InterPro" id="IPR019264">
    <property type="entry name" value="DUF2179"/>
</dbReference>
<feature type="transmembrane region" description="Helical" evidence="6">
    <location>
        <begin position="172"/>
        <end position="189"/>
    </location>
</feature>
<evidence type="ECO:0000313" key="8">
    <source>
        <dbReference type="EMBL" id="CUP02807.1"/>
    </source>
</evidence>
<dbReference type="InterPro" id="IPR051461">
    <property type="entry name" value="UPF0750_membrane"/>
</dbReference>
<dbReference type="PANTHER" id="PTHR33545">
    <property type="entry name" value="UPF0750 MEMBRANE PROTEIN YITT-RELATED"/>
    <property type="match status" value="1"/>
</dbReference>
<evidence type="ECO:0000256" key="4">
    <source>
        <dbReference type="ARBA" id="ARBA00022989"/>
    </source>
</evidence>
<evidence type="ECO:0000313" key="9">
    <source>
        <dbReference type="Proteomes" id="UP000095594"/>
    </source>
</evidence>
<accession>A0A174JYG1</accession>
<dbReference type="PIRSF" id="PIRSF006483">
    <property type="entry name" value="Membrane_protein_YitT"/>
    <property type="match status" value="1"/>
</dbReference>
<dbReference type="Proteomes" id="UP000095594">
    <property type="component" value="Unassembled WGS sequence"/>
</dbReference>
<dbReference type="OrthoDB" id="9779786at2"/>
<dbReference type="Pfam" id="PF10035">
    <property type="entry name" value="DUF2179"/>
    <property type="match status" value="1"/>
</dbReference>
<organism evidence="8 9">
    <name type="scientific">Clostridium disporicum</name>
    <dbReference type="NCBI Taxonomy" id="84024"/>
    <lineage>
        <taxon>Bacteria</taxon>
        <taxon>Bacillati</taxon>
        <taxon>Bacillota</taxon>
        <taxon>Clostridia</taxon>
        <taxon>Eubacteriales</taxon>
        <taxon>Clostridiaceae</taxon>
        <taxon>Clostridium</taxon>
    </lineage>
</organism>
<gene>
    <name evidence="8" type="ORF">ERS852471_02833</name>
</gene>
<feature type="transmembrane region" description="Helical" evidence="6">
    <location>
        <begin position="7"/>
        <end position="26"/>
    </location>
</feature>
<evidence type="ECO:0000256" key="3">
    <source>
        <dbReference type="ARBA" id="ARBA00022692"/>
    </source>
</evidence>
<comment type="subcellular location">
    <subcellularLocation>
        <location evidence="1">Cell membrane</location>
        <topology evidence="1">Multi-pass membrane protein</topology>
    </subcellularLocation>
</comment>
<feature type="transmembrane region" description="Helical" evidence="6">
    <location>
        <begin position="46"/>
        <end position="69"/>
    </location>
</feature>
<protein>
    <submittedName>
        <fullName evidence="8">Transporter</fullName>
    </submittedName>
</protein>
<evidence type="ECO:0000256" key="5">
    <source>
        <dbReference type="ARBA" id="ARBA00023136"/>
    </source>
</evidence>
<proteinExistence type="predicted"/>
<dbReference type="InterPro" id="IPR015867">
    <property type="entry name" value="N-reg_PII/ATP_PRibTrfase_C"/>
</dbReference>
<dbReference type="Gene3D" id="3.30.70.120">
    <property type="match status" value="1"/>
</dbReference>
<evidence type="ECO:0000256" key="2">
    <source>
        <dbReference type="ARBA" id="ARBA00022475"/>
    </source>
</evidence>
<dbReference type="Pfam" id="PF02588">
    <property type="entry name" value="YitT_membrane"/>
    <property type="match status" value="1"/>
</dbReference>
<feature type="transmembrane region" description="Helical" evidence="6">
    <location>
        <begin position="105"/>
        <end position="123"/>
    </location>
</feature>
<sequence>MKKIKEYLLITIGIALTAIALEYFFFPNDIASGGVSGIGLVVNSLTGISTSIVVFVLNILLFVVAFFVLGKSFGAKSIYATIMLSVFMYIIETFFTPGILTENLFLASFFGSGILAMGAAIVFNEGASTGGTSIIAAIISKYTAIGVGSAVLITDSLVCLMAIGAFGVDKGLFGFFSVVMIGILIDKFIDGFNTCKQVFIVTNKEKLVLEYITKDINRGCTVLNAQGGFTGSDVKIIYTVLDTKQFITLKKFIKEKNPEAFITVNESAEVLGEGFKSYN</sequence>
<dbReference type="AlphaFoldDB" id="A0A174JYG1"/>
<evidence type="ECO:0000256" key="1">
    <source>
        <dbReference type="ARBA" id="ARBA00004651"/>
    </source>
</evidence>
<keyword evidence="3 6" id="KW-0812">Transmembrane</keyword>
<name>A0A174JYG1_9CLOT</name>
<keyword evidence="4 6" id="KW-1133">Transmembrane helix</keyword>
<keyword evidence="5 6" id="KW-0472">Membrane</keyword>
<dbReference type="InterPro" id="IPR003740">
    <property type="entry name" value="YitT"/>
</dbReference>
<evidence type="ECO:0000256" key="6">
    <source>
        <dbReference type="SAM" id="Phobius"/>
    </source>
</evidence>
<dbReference type="RefSeq" id="WP_055267633.1">
    <property type="nucleotide sequence ID" value="NZ_CABIXQ010000023.1"/>
</dbReference>
<reference evidence="8 9" key="1">
    <citation type="submission" date="2015-09" db="EMBL/GenBank/DDBJ databases">
        <authorList>
            <consortium name="Pathogen Informatics"/>
        </authorList>
    </citation>
    <scope>NUCLEOTIDE SEQUENCE [LARGE SCALE GENOMIC DNA]</scope>
    <source>
        <strain evidence="8 9">2789STDY5834856</strain>
    </source>
</reference>
<dbReference type="EMBL" id="CYZX01000023">
    <property type="protein sequence ID" value="CUP02807.1"/>
    <property type="molecule type" value="Genomic_DNA"/>
</dbReference>